<evidence type="ECO:0000313" key="1">
    <source>
        <dbReference type="EMBL" id="MBB4664106.1"/>
    </source>
</evidence>
<evidence type="ECO:0008006" key="3">
    <source>
        <dbReference type="Google" id="ProtNLM"/>
    </source>
</evidence>
<dbReference type="RefSeq" id="WP_183343849.1">
    <property type="nucleotide sequence ID" value="NZ_JACHNU010000006.1"/>
</dbReference>
<keyword evidence="2" id="KW-1185">Reference proteome</keyword>
<name>A0A840IH56_9ACTN</name>
<dbReference type="EMBL" id="JACHNU010000006">
    <property type="protein sequence ID" value="MBB4664106.1"/>
    <property type="molecule type" value="Genomic_DNA"/>
</dbReference>
<proteinExistence type="predicted"/>
<gene>
    <name evidence="1" type="ORF">BDZ31_003709</name>
</gene>
<reference evidence="1 2" key="1">
    <citation type="submission" date="2020-08" db="EMBL/GenBank/DDBJ databases">
        <title>Genomic Encyclopedia of Archaeal and Bacterial Type Strains, Phase II (KMG-II): from individual species to whole genera.</title>
        <authorList>
            <person name="Goeker M."/>
        </authorList>
    </citation>
    <scope>NUCLEOTIDE SEQUENCE [LARGE SCALE GENOMIC DNA]</scope>
    <source>
        <strain evidence="1 2">DSM 23288</strain>
    </source>
</reference>
<accession>A0A840IH56</accession>
<organism evidence="1 2">
    <name type="scientific">Conexibacter arvalis</name>
    <dbReference type="NCBI Taxonomy" id="912552"/>
    <lineage>
        <taxon>Bacteria</taxon>
        <taxon>Bacillati</taxon>
        <taxon>Actinomycetota</taxon>
        <taxon>Thermoleophilia</taxon>
        <taxon>Solirubrobacterales</taxon>
        <taxon>Conexibacteraceae</taxon>
        <taxon>Conexibacter</taxon>
    </lineage>
</organism>
<evidence type="ECO:0000313" key="2">
    <source>
        <dbReference type="Proteomes" id="UP000585272"/>
    </source>
</evidence>
<sequence length="330" mass="35832">MEPADPRYPSVPAARGCYESFYLKAGDAAAREAVWLRYTVHKRPGEAPVGSLWITLFDARGPHAAKATPPPDALAAGSGEGPVATWLRIGEATIGAQGASGEIPGMASWELEFEGGEAPFPYLPSGWMYRARLPRTKALSLLPALRVGGTVTVGDRTISLDRWPGMVGHNWGAEHAERWIWLHGTAFEQQPEAWIDLIVGRIKVGRRTTPWVANGCLSIDGRRHRLGGLRRVRSTRVDELPERATLWLGGDDVAVRAAVGAPPGDVVGWLYSDPDGSEHHTAHCAIADMRLRVARRGLPPLELSVQGGATYELGMRERDHGIAIQPFSDP</sequence>
<protein>
    <recommendedName>
        <fullName evidence="3">Tocopherol cyclase</fullName>
    </recommendedName>
</protein>
<dbReference type="SUPFAM" id="SSF159245">
    <property type="entry name" value="AttH-like"/>
    <property type="match status" value="1"/>
</dbReference>
<dbReference type="AlphaFoldDB" id="A0A840IH56"/>
<comment type="caution">
    <text evidence="1">The sequence shown here is derived from an EMBL/GenBank/DDBJ whole genome shotgun (WGS) entry which is preliminary data.</text>
</comment>
<dbReference type="Proteomes" id="UP000585272">
    <property type="component" value="Unassembled WGS sequence"/>
</dbReference>